<protein>
    <submittedName>
        <fullName evidence="2">Uncharacterized protein</fullName>
    </submittedName>
</protein>
<name>A0A4S2MXP2_9PEZI</name>
<reference evidence="2 3" key="1">
    <citation type="submission" date="2019-04" db="EMBL/GenBank/DDBJ databases">
        <title>Comparative genomics and transcriptomics to analyze fruiting body development in filamentous ascomycetes.</title>
        <authorList>
            <consortium name="DOE Joint Genome Institute"/>
            <person name="Lutkenhaus R."/>
            <person name="Traeger S."/>
            <person name="Breuer J."/>
            <person name="Kuo A."/>
            <person name="Lipzen A."/>
            <person name="Pangilinan J."/>
            <person name="Dilworth D."/>
            <person name="Sandor L."/>
            <person name="Poggeler S."/>
            <person name="Barry K."/>
            <person name="Grigoriev I.V."/>
            <person name="Nowrousian M."/>
        </authorList>
    </citation>
    <scope>NUCLEOTIDE SEQUENCE [LARGE SCALE GENOMIC DNA]</scope>
    <source>
        <strain evidence="2 3">CBS 389.68</strain>
    </source>
</reference>
<dbReference type="AlphaFoldDB" id="A0A4S2MXP2"/>
<dbReference type="EMBL" id="ML220119">
    <property type="protein sequence ID" value="TGZ81383.1"/>
    <property type="molecule type" value="Genomic_DNA"/>
</dbReference>
<sequence>MTLPSPSVHHLHQQPQHPTTLRSQPYAFSPITITPSHCFPSRHHRSPPSAPSRPSARRELGP</sequence>
<evidence type="ECO:0000313" key="2">
    <source>
        <dbReference type="EMBL" id="TGZ81383.1"/>
    </source>
</evidence>
<keyword evidence="3" id="KW-1185">Reference proteome</keyword>
<gene>
    <name evidence="2" type="ORF">EX30DRAFT_261013</name>
</gene>
<accession>A0A4S2MXP2</accession>
<evidence type="ECO:0000256" key="1">
    <source>
        <dbReference type="SAM" id="MobiDB-lite"/>
    </source>
</evidence>
<dbReference type="Proteomes" id="UP000298138">
    <property type="component" value="Unassembled WGS sequence"/>
</dbReference>
<evidence type="ECO:0000313" key="3">
    <source>
        <dbReference type="Proteomes" id="UP000298138"/>
    </source>
</evidence>
<organism evidence="2 3">
    <name type="scientific">Ascodesmis nigricans</name>
    <dbReference type="NCBI Taxonomy" id="341454"/>
    <lineage>
        <taxon>Eukaryota</taxon>
        <taxon>Fungi</taxon>
        <taxon>Dikarya</taxon>
        <taxon>Ascomycota</taxon>
        <taxon>Pezizomycotina</taxon>
        <taxon>Pezizomycetes</taxon>
        <taxon>Pezizales</taxon>
        <taxon>Ascodesmidaceae</taxon>
        <taxon>Ascodesmis</taxon>
    </lineage>
</organism>
<proteinExistence type="predicted"/>
<dbReference type="InParanoid" id="A0A4S2MXP2"/>
<feature type="region of interest" description="Disordered" evidence="1">
    <location>
        <begin position="1"/>
        <end position="62"/>
    </location>
</feature>